<dbReference type="RefSeq" id="XP_060294737.1">
    <property type="nucleotide sequence ID" value="XM_060445696.1"/>
</dbReference>
<dbReference type="Proteomes" id="UP001172101">
    <property type="component" value="Unassembled WGS sequence"/>
</dbReference>
<feature type="compositionally biased region" description="Basic and acidic residues" evidence="1">
    <location>
        <begin position="1"/>
        <end position="25"/>
    </location>
</feature>
<dbReference type="EMBL" id="JAUIRO010000005">
    <property type="protein sequence ID" value="KAK0713414.1"/>
    <property type="molecule type" value="Genomic_DNA"/>
</dbReference>
<evidence type="ECO:0000256" key="1">
    <source>
        <dbReference type="SAM" id="MobiDB-lite"/>
    </source>
</evidence>
<feature type="compositionally biased region" description="Polar residues" evidence="1">
    <location>
        <begin position="126"/>
        <end position="137"/>
    </location>
</feature>
<feature type="compositionally biased region" description="Low complexity" evidence="1">
    <location>
        <begin position="142"/>
        <end position="152"/>
    </location>
</feature>
<feature type="compositionally biased region" description="Basic and acidic residues" evidence="1">
    <location>
        <begin position="73"/>
        <end position="95"/>
    </location>
</feature>
<gene>
    <name evidence="2" type="ORF">B0T26DRAFT_753525</name>
</gene>
<dbReference type="AlphaFoldDB" id="A0AA40ACL9"/>
<evidence type="ECO:0000313" key="2">
    <source>
        <dbReference type="EMBL" id="KAK0713414.1"/>
    </source>
</evidence>
<proteinExistence type="predicted"/>
<protein>
    <submittedName>
        <fullName evidence="2">Uncharacterized protein</fullName>
    </submittedName>
</protein>
<name>A0AA40ACL9_9PEZI</name>
<evidence type="ECO:0000313" key="3">
    <source>
        <dbReference type="Proteomes" id="UP001172101"/>
    </source>
</evidence>
<comment type="caution">
    <text evidence="2">The sequence shown here is derived from an EMBL/GenBank/DDBJ whole genome shotgun (WGS) entry which is preliminary data.</text>
</comment>
<organism evidence="2 3">
    <name type="scientific">Lasiosphaeria miniovina</name>
    <dbReference type="NCBI Taxonomy" id="1954250"/>
    <lineage>
        <taxon>Eukaryota</taxon>
        <taxon>Fungi</taxon>
        <taxon>Dikarya</taxon>
        <taxon>Ascomycota</taxon>
        <taxon>Pezizomycotina</taxon>
        <taxon>Sordariomycetes</taxon>
        <taxon>Sordariomycetidae</taxon>
        <taxon>Sordariales</taxon>
        <taxon>Lasiosphaeriaceae</taxon>
        <taxon>Lasiosphaeria</taxon>
    </lineage>
</organism>
<reference evidence="2" key="1">
    <citation type="submission" date="2023-06" db="EMBL/GenBank/DDBJ databases">
        <title>Genome-scale phylogeny and comparative genomics of the fungal order Sordariales.</title>
        <authorList>
            <consortium name="Lawrence Berkeley National Laboratory"/>
            <person name="Hensen N."/>
            <person name="Bonometti L."/>
            <person name="Westerberg I."/>
            <person name="Brannstrom I.O."/>
            <person name="Guillou S."/>
            <person name="Cros-Aarteil S."/>
            <person name="Calhoun S."/>
            <person name="Haridas S."/>
            <person name="Kuo A."/>
            <person name="Mondo S."/>
            <person name="Pangilinan J."/>
            <person name="Riley R."/>
            <person name="LaButti K."/>
            <person name="Andreopoulos B."/>
            <person name="Lipzen A."/>
            <person name="Chen C."/>
            <person name="Yanf M."/>
            <person name="Daum C."/>
            <person name="Ng V."/>
            <person name="Clum A."/>
            <person name="Steindorff A."/>
            <person name="Ohm R."/>
            <person name="Martin F."/>
            <person name="Silar P."/>
            <person name="Natvig D."/>
            <person name="Lalanne C."/>
            <person name="Gautier V."/>
            <person name="Ament-velasquez S.L."/>
            <person name="Kruys A."/>
            <person name="Hutchinson M.I."/>
            <person name="Powell A.J."/>
            <person name="Barry K."/>
            <person name="Miller A.N."/>
            <person name="Grigoriev I.V."/>
            <person name="Debuchy R."/>
            <person name="Gladieux P."/>
            <person name="Thoren M.H."/>
            <person name="Johannesson H."/>
        </authorList>
    </citation>
    <scope>NUCLEOTIDE SEQUENCE</scope>
    <source>
        <strain evidence="2">SMH2392-1A</strain>
    </source>
</reference>
<dbReference type="GeneID" id="85328966"/>
<feature type="region of interest" description="Disordered" evidence="1">
    <location>
        <begin position="1"/>
        <end position="160"/>
    </location>
</feature>
<accession>A0AA40ACL9</accession>
<keyword evidence="3" id="KW-1185">Reference proteome</keyword>
<sequence>MPESDPPHEDQKGSHFVKEHQERGTIRVKCNPTLALEPSPATTPRAAGGFFRGLSGMMNAYNNNDNQDLDFGDDTRPQTEDIKRFNDSDKEEDKGYGSAVGLGDGEPPPPPPPPPPFPPPPPGAPSKQTVEFVSQQERNTRTGSICSITSDGIGTGSGRSSLAIPSGGILREVTIEVQYEDLAK</sequence>
<feature type="compositionally biased region" description="Pro residues" evidence="1">
    <location>
        <begin position="106"/>
        <end position="124"/>
    </location>
</feature>